<dbReference type="PATRIC" id="fig|213810.4.peg.397"/>
<dbReference type="InterPro" id="IPR036034">
    <property type="entry name" value="PDZ_sf"/>
</dbReference>
<protein>
    <submittedName>
        <fullName evidence="5">Trypsin-like serine proteases, typically periplasmic, contain C-terminal PDZ domain</fullName>
    </submittedName>
</protein>
<evidence type="ECO:0000256" key="3">
    <source>
        <dbReference type="SAM" id="MobiDB-lite"/>
    </source>
</evidence>
<dbReference type="InterPro" id="IPR009003">
    <property type="entry name" value="Peptidase_S1_PA"/>
</dbReference>
<keyword evidence="6" id="KW-1185">Reference proteome</keyword>
<accession>D4LAS5</accession>
<dbReference type="PANTHER" id="PTHR43343">
    <property type="entry name" value="PEPTIDASE S12"/>
    <property type="match status" value="1"/>
</dbReference>
<organism evidence="5 6">
    <name type="scientific">Ruminococcus champanellensis (strain DSM 18848 / JCM 17042 / KCTC 15320 / 18P13)</name>
    <dbReference type="NCBI Taxonomy" id="213810"/>
    <lineage>
        <taxon>Bacteria</taxon>
        <taxon>Bacillati</taxon>
        <taxon>Bacillota</taxon>
        <taxon>Clostridia</taxon>
        <taxon>Eubacteriales</taxon>
        <taxon>Oscillospiraceae</taxon>
        <taxon>Ruminococcus</taxon>
    </lineage>
</organism>
<sequence length="479" mass="50610">MFEHNHENGKDNMNNAQNQGFNETPLDQEPVYNSYSAMRNDEPGSYQQSYYSQPQQSIPGDSKPPKKRRILPKVAAAVAGVMVVSFASIQCYRFIDGNETLSAFFASTNSGVSLTDSSKADSSSAADSSLADDGKNWMNLAASTGTLSTTEVVDKVMPSVVGVASTFSYQSSGFGGWFGAGQSQEQNVSGTGTGIIMSADGYIITNAHVIYESDYGGKASKVSVVLSSDSGYDQTEYEATIVGYDVEADLAVLKIDAKDLVPAEFGDSDKLKVGELAIAIGNPLGFELFGSVTCGIISALNREVTISENTMNLIQTDAAINSGNSGGPLINSSGQVIGINSAKLSSNYSNTTIEGLGFAIPITEAKAIINDLINFGYVTGKPQIGIGAADVSETQSRMYNIPVGVYVSEIYEGGAADQGGIKKGDVIIAVNGETIKTYEELNGIKNKFKAGDKITLTVTRGDQDLDIEIVLQEKKPTAD</sequence>
<dbReference type="PANTHER" id="PTHR43343:SF3">
    <property type="entry name" value="PROTEASE DO-LIKE 8, CHLOROPLASTIC"/>
    <property type="match status" value="1"/>
</dbReference>
<dbReference type="PROSITE" id="PS50106">
    <property type="entry name" value="PDZ"/>
    <property type="match status" value="1"/>
</dbReference>
<dbReference type="Gene3D" id="2.30.42.10">
    <property type="match status" value="1"/>
</dbReference>
<keyword evidence="2" id="KW-0378">Hydrolase</keyword>
<dbReference type="InterPro" id="IPR001478">
    <property type="entry name" value="PDZ"/>
</dbReference>
<dbReference type="GeneID" id="83155316"/>
<feature type="region of interest" description="Disordered" evidence="3">
    <location>
        <begin position="1"/>
        <end position="67"/>
    </location>
</feature>
<dbReference type="RefSeq" id="WP_015557627.1">
    <property type="nucleotide sequence ID" value="NC_021039.1"/>
</dbReference>
<keyword evidence="1 5" id="KW-0645">Protease</keyword>
<dbReference type="GO" id="GO:0004252">
    <property type="term" value="F:serine-type endopeptidase activity"/>
    <property type="evidence" value="ECO:0007669"/>
    <property type="project" value="InterPro"/>
</dbReference>
<dbReference type="Pfam" id="PF13365">
    <property type="entry name" value="Trypsin_2"/>
    <property type="match status" value="1"/>
</dbReference>
<dbReference type="Gene3D" id="2.40.10.120">
    <property type="match status" value="1"/>
</dbReference>
<dbReference type="SUPFAM" id="SSF50156">
    <property type="entry name" value="PDZ domain-like"/>
    <property type="match status" value="1"/>
</dbReference>
<evidence type="ECO:0000256" key="1">
    <source>
        <dbReference type="ARBA" id="ARBA00022670"/>
    </source>
</evidence>
<gene>
    <name evidence="5" type="ordered locus">RUM_04920</name>
</gene>
<evidence type="ECO:0000313" key="5">
    <source>
        <dbReference type="EMBL" id="CBL16720.1"/>
    </source>
</evidence>
<dbReference type="EMBL" id="FP929052">
    <property type="protein sequence ID" value="CBL16720.1"/>
    <property type="molecule type" value="Genomic_DNA"/>
</dbReference>
<evidence type="ECO:0000313" key="6">
    <source>
        <dbReference type="Proteomes" id="UP000007054"/>
    </source>
</evidence>
<dbReference type="Proteomes" id="UP000007054">
    <property type="component" value="Chromosome"/>
</dbReference>
<dbReference type="Pfam" id="PF13180">
    <property type="entry name" value="PDZ_2"/>
    <property type="match status" value="1"/>
</dbReference>
<dbReference type="STRING" id="213810.RUM_04920"/>
<dbReference type="SMART" id="SM00228">
    <property type="entry name" value="PDZ"/>
    <property type="match status" value="1"/>
</dbReference>
<dbReference type="SUPFAM" id="SSF50494">
    <property type="entry name" value="Trypsin-like serine proteases"/>
    <property type="match status" value="1"/>
</dbReference>
<feature type="compositionally biased region" description="Polar residues" evidence="3">
    <location>
        <begin position="11"/>
        <end position="22"/>
    </location>
</feature>
<dbReference type="BioCyc" id="RCHA213810:RUM_RS02380-MONOMER"/>
<dbReference type="GO" id="GO:0006508">
    <property type="term" value="P:proteolysis"/>
    <property type="evidence" value="ECO:0007669"/>
    <property type="project" value="UniProtKB-KW"/>
</dbReference>
<reference evidence="5" key="2">
    <citation type="submission" date="2010-03" db="EMBL/GenBank/DDBJ databases">
        <authorList>
            <person name="Pajon A."/>
        </authorList>
    </citation>
    <scope>NUCLEOTIDE SEQUENCE</scope>
    <source>
        <strain evidence="5">Type strain: 18P13</strain>
    </source>
</reference>
<evidence type="ECO:0000256" key="2">
    <source>
        <dbReference type="ARBA" id="ARBA00022801"/>
    </source>
</evidence>
<feature type="domain" description="PDZ" evidence="4">
    <location>
        <begin position="372"/>
        <end position="462"/>
    </location>
</feature>
<evidence type="ECO:0000259" key="4">
    <source>
        <dbReference type="PROSITE" id="PS50106"/>
    </source>
</evidence>
<proteinExistence type="predicted"/>
<dbReference type="InterPro" id="IPR051201">
    <property type="entry name" value="Chloro_Bact_Ser_Proteases"/>
</dbReference>
<dbReference type="AlphaFoldDB" id="D4LAS5"/>
<feature type="compositionally biased region" description="Basic and acidic residues" evidence="3">
    <location>
        <begin position="1"/>
        <end position="10"/>
    </location>
</feature>
<feature type="compositionally biased region" description="Low complexity" evidence="3">
    <location>
        <begin position="45"/>
        <end position="57"/>
    </location>
</feature>
<name>D4LAS5_RUMC1</name>
<dbReference type="KEGG" id="rch:RUM_04920"/>
<dbReference type="PRINTS" id="PR00834">
    <property type="entry name" value="PROTEASES2C"/>
</dbReference>
<dbReference type="InterPro" id="IPR001940">
    <property type="entry name" value="Peptidase_S1C"/>
</dbReference>
<reference evidence="5" key="1">
    <citation type="submission" date="2010-03" db="EMBL/GenBank/DDBJ databases">
        <title>The genome sequence of Ruminococcus sp. 18P13.</title>
        <authorList>
            <consortium name="metaHIT consortium -- http://www.metahit.eu/"/>
            <person name="Pajon A."/>
            <person name="Turner K."/>
            <person name="Parkhill J."/>
            <person name="Bernalier A."/>
        </authorList>
    </citation>
    <scope>NUCLEOTIDE SEQUENCE [LARGE SCALE GENOMIC DNA]</scope>
    <source>
        <strain evidence="5">Type strain: 18P13</strain>
    </source>
</reference>
<dbReference type="HOGENOM" id="CLU_020120_0_0_9"/>